<keyword evidence="1" id="KW-0732">Signal</keyword>
<feature type="signal peptide" evidence="1">
    <location>
        <begin position="1"/>
        <end position="29"/>
    </location>
</feature>
<name>A0A951U7E9_9CYAN</name>
<sequence length="196" mass="21991">MVWERAAWRAIWLFCVGLLVLAFSLPAQAAILYNADTSGAVVVQSRRTLRDQRHYSWQVIAFKSIDSDQREAEIALRLVGFPGAVEIDQSQPIRLSAPNRQLTLANISDQILLKTPQLHVGQYDLQSVLPDLLTEYRLELHIPTASTDMILPISPALIEEWQTIVNTHYADLVGACNQFPSEAKQNPAFPAWVGCR</sequence>
<reference evidence="2" key="2">
    <citation type="journal article" date="2022" name="Microbiol. Resour. Announc.">
        <title>Metagenome Sequencing to Explore Phylogenomics of Terrestrial Cyanobacteria.</title>
        <authorList>
            <person name="Ward R.D."/>
            <person name="Stajich J.E."/>
            <person name="Johansen J.R."/>
            <person name="Huntemann M."/>
            <person name="Clum A."/>
            <person name="Foster B."/>
            <person name="Foster B."/>
            <person name="Roux S."/>
            <person name="Palaniappan K."/>
            <person name="Varghese N."/>
            <person name="Mukherjee S."/>
            <person name="Reddy T.B.K."/>
            <person name="Daum C."/>
            <person name="Copeland A."/>
            <person name="Chen I.A."/>
            <person name="Ivanova N.N."/>
            <person name="Kyrpides N.C."/>
            <person name="Shapiro N."/>
            <person name="Eloe-Fadrosh E.A."/>
            <person name="Pietrasiak N."/>
        </authorList>
    </citation>
    <scope>NUCLEOTIDE SEQUENCE</scope>
    <source>
        <strain evidence="2">GSE-TBD4-15B</strain>
    </source>
</reference>
<dbReference type="AlphaFoldDB" id="A0A951U7E9"/>
<feature type="chain" id="PRO_5037558098" evidence="1">
    <location>
        <begin position="30"/>
        <end position="196"/>
    </location>
</feature>
<evidence type="ECO:0000313" key="3">
    <source>
        <dbReference type="Proteomes" id="UP000707356"/>
    </source>
</evidence>
<dbReference type="Pfam" id="PF11320">
    <property type="entry name" value="DUF3122"/>
    <property type="match status" value="1"/>
</dbReference>
<proteinExistence type="predicted"/>
<accession>A0A951U7E9</accession>
<evidence type="ECO:0000256" key="1">
    <source>
        <dbReference type="SAM" id="SignalP"/>
    </source>
</evidence>
<organism evidence="2 3">
    <name type="scientific">Pegethrix bostrychoides GSE-TBD4-15B</name>
    <dbReference type="NCBI Taxonomy" id="2839662"/>
    <lineage>
        <taxon>Bacteria</taxon>
        <taxon>Bacillati</taxon>
        <taxon>Cyanobacteriota</taxon>
        <taxon>Cyanophyceae</taxon>
        <taxon>Oculatellales</taxon>
        <taxon>Oculatellaceae</taxon>
        <taxon>Pegethrix</taxon>
    </lineage>
</organism>
<dbReference type="InterPro" id="IPR021469">
    <property type="entry name" value="DUF3122"/>
</dbReference>
<reference evidence="2" key="1">
    <citation type="submission" date="2021-05" db="EMBL/GenBank/DDBJ databases">
        <authorList>
            <person name="Pietrasiak N."/>
            <person name="Ward R."/>
            <person name="Stajich J.E."/>
            <person name="Kurbessoian T."/>
        </authorList>
    </citation>
    <scope>NUCLEOTIDE SEQUENCE</scope>
    <source>
        <strain evidence="2">GSE-TBD4-15B</strain>
    </source>
</reference>
<dbReference type="EMBL" id="JAHHHV010000076">
    <property type="protein sequence ID" value="MBW4467432.1"/>
    <property type="molecule type" value="Genomic_DNA"/>
</dbReference>
<gene>
    <name evidence="2" type="ORF">KME07_18555</name>
</gene>
<evidence type="ECO:0000313" key="2">
    <source>
        <dbReference type="EMBL" id="MBW4467432.1"/>
    </source>
</evidence>
<dbReference type="Proteomes" id="UP000707356">
    <property type="component" value="Unassembled WGS sequence"/>
</dbReference>
<comment type="caution">
    <text evidence="2">The sequence shown here is derived from an EMBL/GenBank/DDBJ whole genome shotgun (WGS) entry which is preliminary data.</text>
</comment>
<protein>
    <submittedName>
        <fullName evidence="2">DUF3122 domain-containing protein</fullName>
    </submittedName>
</protein>